<dbReference type="Proteomes" id="UP000616608">
    <property type="component" value="Unassembled WGS sequence"/>
</dbReference>
<feature type="active site" evidence="1">
    <location>
        <position position="234"/>
    </location>
</feature>
<keyword evidence="5" id="KW-1185">Reference proteome</keyword>
<dbReference type="PROSITE" id="PS51459">
    <property type="entry name" value="FIDO"/>
    <property type="match status" value="1"/>
</dbReference>
<dbReference type="InterPro" id="IPR003812">
    <property type="entry name" value="Fido"/>
</dbReference>
<evidence type="ECO:0000259" key="3">
    <source>
        <dbReference type="PROSITE" id="PS51459"/>
    </source>
</evidence>
<evidence type="ECO:0000256" key="1">
    <source>
        <dbReference type="PIRSR" id="PIRSR640198-1"/>
    </source>
</evidence>
<reference evidence="4" key="1">
    <citation type="journal article" date="2014" name="Int. J. Syst. Evol. Microbiol.">
        <title>Complete genome sequence of Corynebacterium casei LMG S-19264T (=DSM 44701T), isolated from a smear-ripened cheese.</title>
        <authorList>
            <consortium name="US DOE Joint Genome Institute (JGI-PGF)"/>
            <person name="Walter F."/>
            <person name="Albersmeier A."/>
            <person name="Kalinowski J."/>
            <person name="Ruckert C."/>
        </authorList>
    </citation>
    <scope>NUCLEOTIDE SEQUENCE</scope>
    <source>
        <strain evidence="4">CGMCC 1.15760</strain>
    </source>
</reference>
<dbReference type="InterPro" id="IPR040198">
    <property type="entry name" value="Fido_containing"/>
</dbReference>
<feature type="binding site" evidence="2">
    <location>
        <position position="287"/>
    </location>
    <ligand>
        <name>ATP</name>
        <dbReference type="ChEBI" id="CHEBI:30616"/>
    </ligand>
</feature>
<evidence type="ECO:0000313" key="4">
    <source>
        <dbReference type="EMBL" id="GGG19604.1"/>
    </source>
</evidence>
<keyword evidence="2" id="KW-0547">Nucleotide-binding</keyword>
<evidence type="ECO:0000256" key="2">
    <source>
        <dbReference type="PIRSR" id="PIRSR640198-2"/>
    </source>
</evidence>
<feature type="domain" description="Fido" evidence="3">
    <location>
        <begin position="145"/>
        <end position="297"/>
    </location>
</feature>
<dbReference type="Gene3D" id="1.10.3290.10">
    <property type="entry name" value="Fido-like domain"/>
    <property type="match status" value="1"/>
</dbReference>
<organism evidence="4 5">
    <name type="scientific">Lysinibacillus alkalisoli</name>
    <dbReference type="NCBI Taxonomy" id="1911548"/>
    <lineage>
        <taxon>Bacteria</taxon>
        <taxon>Bacillati</taxon>
        <taxon>Bacillota</taxon>
        <taxon>Bacilli</taxon>
        <taxon>Bacillales</taxon>
        <taxon>Bacillaceae</taxon>
        <taxon>Lysinibacillus</taxon>
    </lineage>
</organism>
<evidence type="ECO:0000313" key="5">
    <source>
        <dbReference type="Proteomes" id="UP000616608"/>
    </source>
</evidence>
<dbReference type="GO" id="GO:0005524">
    <property type="term" value="F:ATP binding"/>
    <property type="evidence" value="ECO:0007669"/>
    <property type="project" value="UniProtKB-KW"/>
</dbReference>
<dbReference type="PANTHER" id="PTHR13504:SF40">
    <property type="entry name" value="FIDO DOMAIN-CONTAINING PROTEIN"/>
    <property type="match status" value="1"/>
</dbReference>
<dbReference type="SUPFAM" id="SSF140931">
    <property type="entry name" value="Fic-like"/>
    <property type="match status" value="1"/>
</dbReference>
<gene>
    <name evidence="4" type="ORF">GCM10007425_12570</name>
</gene>
<protein>
    <recommendedName>
        <fullName evidence="3">Fido domain-containing protein</fullName>
    </recommendedName>
</protein>
<sequence>MDPLYKIFSMKTSTEFNREYEKRREGETTVVLKLAIKPMNQSNIYPLYFIPTLRMFKLSQDINKYDALLKEEFEDLPEIAKDKYILESIINELQNTNEIEGVRSSKEELVRSARALAMNKKTKARFTSMIHSYSQLMLKKLQQIDKIQDIRTIYDYLLKEEIDEKELPDGDIFRKDKCVVLKKSGTQKEIHQGVYPEKEIKNELENMLAFLNEEEEIPLIIKVIIGHYYFGYIHPFYDGNGRTSRFISSLYLQQEYSEITSISLSRGCNFNAKKYLSIFENTNKFSNAGELNEFIETMLEIINETQKTMLGEVKEKSTLLNLAKKAIEEVREKDELIDLECSLLYILAQDYLFAPTPGLQVNELKEIIHVGSTTARKTINGLVNKGYVLYEGNRPKIYKINKDFLESN</sequence>
<name>A0A917LFX7_9BACI</name>
<dbReference type="RefSeq" id="WP_188614170.1">
    <property type="nucleotide sequence ID" value="NZ_BMJT01000003.1"/>
</dbReference>
<comment type="caution">
    <text evidence="4">The sequence shown here is derived from an EMBL/GenBank/DDBJ whole genome shotgun (WGS) entry which is preliminary data.</text>
</comment>
<dbReference type="EMBL" id="BMJT01000003">
    <property type="protein sequence ID" value="GGG19604.1"/>
    <property type="molecule type" value="Genomic_DNA"/>
</dbReference>
<keyword evidence="2" id="KW-0067">ATP-binding</keyword>
<dbReference type="AlphaFoldDB" id="A0A917LFX7"/>
<dbReference type="Pfam" id="PF02661">
    <property type="entry name" value="Fic"/>
    <property type="match status" value="1"/>
</dbReference>
<dbReference type="InterPro" id="IPR036597">
    <property type="entry name" value="Fido-like_dom_sf"/>
</dbReference>
<proteinExistence type="predicted"/>
<dbReference type="PANTHER" id="PTHR13504">
    <property type="entry name" value="FIDO DOMAIN-CONTAINING PROTEIN DDB_G0283145"/>
    <property type="match status" value="1"/>
</dbReference>
<reference evidence="4" key="2">
    <citation type="submission" date="2020-09" db="EMBL/GenBank/DDBJ databases">
        <authorList>
            <person name="Sun Q."/>
            <person name="Zhou Y."/>
        </authorList>
    </citation>
    <scope>NUCLEOTIDE SEQUENCE</scope>
    <source>
        <strain evidence="4">CGMCC 1.15760</strain>
    </source>
</reference>
<feature type="binding site" evidence="2">
    <location>
        <begin position="238"/>
        <end position="245"/>
    </location>
    <ligand>
        <name>ATP</name>
        <dbReference type="ChEBI" id="CHEBI:30616"/>
    </ligand>
</feature>
<accession>A0A917LFX7</accession>